<dbReference type="InterPro" id="IPR003200">
    <property type="entry name" value="Nict_dMeBzImd_PRibTrfase"/>
</dbReference>
<gene>
    <name evidence="10 11" type="primary">cobT</name>
    <name evidence="11" type="ORF">LIN78_03230</name>
</gene>
<evidence type="ECO:0000256" key="9">
    <source>
        <dbReference type="ARBA" id="ARBA00047340"/>
    </source>
</evidence>
<reference evidence="11" key="1">
    <citation type="submission" date="2021-10" db="EMBL/GenBank/DDBJ databases">
        <title>The complete genome sequence of Leeia sp. TBRC 13508.</title>
        <authorList>
            <person name="Charoenyingcharoen P."/>
            <person name="Yukphan P."/>
        </authorList>
    </citation>
    <scope>NUCLEOTIDE SEQUENCE</scope>
    <source>
        <strain evidence="11">TBRC 13508</strain>
    </source>
</reference>
<dbReference type="HAMAP" id="MF_00230">
    <property type="entry name" value="CobT"/>
    <property type="match status" value="1"/>
</dbReference>
<comment type="catalytic activity">
    <reaction evidence="9 10">
        <text>5,6-dimethylbenzimidazole + nicotinate beta-D-ribonucleotide = alpha-ribazole 5'-phosphate + nicotinate + H(+)</text>
        <dbReference type="Rhea" id="RHEA:11196"/>
        <dbReference type="ChEBI" id="CHEBI:15378"/>
        <dbReference type="ChEBI" id="CHEBI:15890"/>
        <dbReference type="ChEBI" id="CHEBI:32544"/>
        <dbReference type="ChEBI" id="CHEBI:57502"/>
        <dbReference type="ChEBI" id="CHEBI:57918"/>
        <dbReference type="EC" id="2.4.2.21"/>
    </reaction>
</comment>
<comment type="similarity">
    <text evidence="2 10">Belongs to the CobT family.</text>
</comment>
<dbReference type="Gene3D" id="1.10.1610.10">
    <property type="match status" value="1"/>
</dbReference>
<evidence type="ECO:0000256" key="8">
    <source>
        <dbReference type="ARBA" id="ARBA00030686"/>
    </source>
</evidence>
<dbReference type="InterPro" id="IPR023195">
    <property type="entry name" value="Nict_dMeBzImd_PRibTrfase_N"/>
</dbReference>
<evidence type="ECO:0000313" key="11">
    <source>
        <dbReference type="EMBL" id="MCB6182562.1"/>
    </source>
</evidence>
<proteinExistence type="inferred from homology"/>
<evidence type="ECO:0000256" key="10">
    <source>
        <dbReference type="HAMAP-Rule" id="MF_00230"/>
    </source>
</evidence>
<dbReference type="NCBIfam" id="NF000996">
    <property type="entry name" value="PRK00105.1"/>
    <property type="match status" value="1"/>
</dbReference>
<dbReference type="SUPFAM" id="SSF52733">
    <property type="entry name" value="Nicotinate mononucleotide:5,6-dimethylbenzimidazole phosphoribosyltransferase (CobT)"/>
    <property type="match status" value="1"/>
</dbReference>
<comment type="function">
    <text evidence="10">Catalyzes the synthesis of alpha-ribazole-5'-phosphate from nicotinate mononucleotide (NAMN) and 5,6-dimethylbenzimidazole (DMB).</text>
</comment>
<dbReference type="PANTHER" id="PTHR43463">
    <property type="entry name" value="NICOTINATE-NUCLEOTIDE--DIMETHYLBENZIMIDAZOLE PHOSPHORIBOSYLTRANSFERASE"/>
    <property type="match status" value="1"/>
</dbReference>
<dbReference type="EMBL" id="JAJBZT010000002">
    <property type="protein sequence ID" value="MCB6182562.1"/>
    <property type="molecule type" value="Genomic_DNA"/>
</dbReference>
<evidence type="ECO:0000256" key="4">
    <source>
        <dbReference type="ARBA" id="ARBA00015486"/>
    </source>
</evidence>
<evidence type="ECO:0000256" key="6">
    <source>
        <dbReference type="ARBA" id="ARBA00022676"/>
    </source>
</evidence>
<protein>
    <recommendedName>
        <fullName evidence="4 10">Nicotinate-nucleotide--dimethylbenzimidazole phosphoribosyltransferase</fullName>
        <shortName evidence="10">NN:DBI PRT</shortName>
        <ecNumber evidence="3 10">2.4.2.21</ecNumber>
    </recommendedName>
    <alternativeName>
        <fullName evidence="8 10">N(1)-alpha-phosphoribosyltransferase</fullName>
    </alternativeName>
</protein>
<evidence type="ECO:0000256" key="2">
    <source>
        <dbReference type="ARBA" id="ARBA00007110"/>
    </source>
</evidence>
<keyword evidence="12" id="KW-1185">Reference proteome</keyword>
<accession>A0ABS8D327</accession>
<dbReference type="InterPro" id="IPR036087">
    <property type="entry name" value="Nict_dMeBzImd_PRibTrfase_sf"/>
</dbReference>
<dbReference type="PANTHER" id="PTHR43463:SF1">
    <property type="entry name" value="NICOTINATE-NUCLEOTIDE--DIMETHYLBENZIMIDAZOLE PHOSPHORIBOSYLTRANSFERASE"/>
    <property type="match status" value="1"/>
</dbReference>
<feature type="active site" description="Proton acceptor" evidence="10">
    <location>
        <position position="314"/>
    </location>
</feature>
<comment type="caution">
    <text evidence="11">The sequence shown here is derived from an EMBL/GenBank/DDBJ whole genome shotgun (WGS) entry which is preliminary data.</text>
</comment>
<organism evidence="11 12">
    <name type="scientific">Leeia speluncae</name>
    <dbReference type="NCBI Taxonomy" id="2884804"/>
    <lineage>
        <taxon>Bacteria</taxon>
        <taxon>Pseudomonadati</taxon>
        <taxon>Pseudomonadota</taxon>
        <taxon>Betaproteobacteria</taxon>
        <taxon>Neisseriales</taxon>
        <taxon>Leeiaceae</taxon>
        <taxon>Leeia</taxon>
    </lineage>
</organism>
<dbReference type="Gene3D" id="3.40.50.10210">
    <property type="match status" value="1"/>
</dbReference>
<dbReference type="EC" id="2.4.2.21" evidence="3 10"/>
<dbReference type="NCBIfam" id="TIGR03160">
    <property type="entry name" value="cobT_DBIPRT"/>
    <property type="match status" value="1"/>
</dbReference>
<dbReference type="GO" id="GO:0008939">
    <property type="term" value="F:nicotinate-nucleotide-dimethylbenzimidazole phosphoribosyltransferase activity"/>
    <property type="evidence" value="ECO:0007669"/>
    <property type="project" value="UniProtKB-EC"/>
</dbReference>
<evidence type="ECO:0000256" key="7">
    <source>
        <dbReference type="ARBA" id="ARBA00022679"/>
    </source>
</evidence>
<dbReference type="Proteomes" id="UP001165395">
    <property type="component" value="Unassembled WGS sequence"/>
</dbReference>
<evidence type="ECO:0000256" key="5">
    <source>
        <dbReference type="ARBA" id="ARBA00022573"/>
    </source>
</evidence>
<name>A0ABS8D327_9NEIS</name>
<sequence length="348" mass="36820">MNWIFERAKPFSQDAKMSALRRQLQLTKPQGSLGELESLVVHLAGLQGVDRPHIRAPWVTIFAADHGIATEGVSAYPQEVTFQMVANFAAGGAAASVLAKQHNARFEIVDVGVIGDTSVFPSVFVQKVAAGTQNCLHHAAMTDLQLKQAMKAGAEAAARAQAGYADLFIAGEMGIGNTTIASALLAALANVPIEQVTGAGTGISSEKIAYKQSVIQKILSCHSHSLSVTEKLAAMGGFEVVAMAGAYIRAAQLGMPILVDGFISSVAALYACNINHSVREWLFFGHLSDERAHQLVLDLMGAKPMLALNMRLGEASGALMALPILRLACELHEQMATFAEAGVANKET</sequence>
<evidence type="ECO:0000256" key="3">
    <source>
        <dbReference type="ARBA" id="ARBA00011991"/>
    </source>
</evidence>
<dbReference type="Pfam" id="PF02277">
    <property type="entry name" value="DBI_PRT"/>
    <property type="match status" value="1"/>
</dbReference>
<comment type="pathway">
    <text evidence="1 10">Nucleoside biosynthesis; alpha-ribazole biosynthesis; alpha-ribazole from 5,6-dimethylbenzimidazole: step 1/2.</text>
</comment>
<keyword evidence="5 10" id="KW-0169">Cobalamin biosynthesis</keyword>
<evidence type="ECO:0000313" key="12">
    <source>
        <dbReference type="Proteomes" id="UP001165395"/>
    </source>
</evidence>
<dbReference type="CDD" id="cd02439">
    <property type="entry name" value="DMB-PRT_CobT"/>
    <property type="match status" value="1"/>
</dbReference>
<evidence type="ECO:0000256" key="1">
    <source>
        <dbReference type="ARBA" id="ARBA00005049"/>
    </source>
</evidence>
<dbReference type="InterPro" id="IPR017846">
    <property type="entry name" value="Nict_dMeBzImd_PRibTrfase_bact"/>
</dbReference>
<dbReference type="RefSeq" id="WP_227178417.1">
    <property type="nucleotide sequence ID" value="NZ_JAJBZT010000002.1"/>
</dbReference>
<keyword evidence="6 10" id="KW-0328">Glycosyltransferase</keyword>
<keyword evidence="7 10" id="KW-0808">Transferase</keyword>